<sequence length="67" mass="7557">MDIHGWARISRETRIDWTVDPHEVVLTFDGPQGFELLADAEALRHLIRECGAALAEFERENAPQAGQ</sequence>
<reference evidence="1" key="2">
    <citation type="submission" date="2020-09" db="EMBL/GenBank/DDBJ databases">
        <authorList>
            <person name="Sun Q."/>
            <person name="Ohkuma M."/>
        </authorList>
    </citation>
    <scope>NUCLEOTIDE SEQUENCE</scope>
    <source>
        <strain evidence="1">JCM 3313</strain>
    </source>
</reference>
<name>A0A918AM45_9PSEU</name>
<evidence type="ECO:0000313" key="1">
    <source>
        <dbReference type="EMBL" id="GGP59697.1"/>
    </source>
</evidence>
<keyword evidence="2" id="KW-1185">Reference proteome</keyword>
<reference evidence="1" key="1">
    <citation type="journal article" date="2014" name="Int. J. Syst. Evol. Microbiol.">
        <title>Complete genome sequence of Corynebacterium casei LMG S-19264T (=DSM 44701T), isolated from a smear-ripened cheese.</title>
        <authorList>
            <consortium name="US DOE Joint Genome Institute (JGI-PGF)"/>
            <person name="Walter F."/>
            <person name="Albersmeier A."/>
            <person name="Kalinowski J."/>
            <person name="Ruckert C."/>
        </authorList>
    </citation>
    <scope>NUCLEOTIDE SEQUENCE</scope>
    <source>
        <strain evidence="1">JCM 3313</strain>
    </source>
</reference>
<evidence type="ECO:0000313" key="2">
    <source>
        <dbReference type="Proteomes" id="UP000639606"/>
    </source>
</evidence>
<proteinExistence type="predicted"/>
<protein>
    <submittedName>
        <fullName evidence="1">Uncharacterized protein</fullName>
    </submittedName>
</protein>
<accession>A0A918AM45</accession>
<organism evidence="1 2">
    <name type="scientific">Saccharothrix coeruleofusca</name>
    <dbReference type="NCBI Taxonomy" id="33919"/>
    <lineage>
        <taxon>Bacteria</taxon>
        <taxon>Bacillati</taxon>
        <taxon>Actinomycetota</taxon>
        <taxon>Actinomycetes</taxon>
        <taxon>Pseudonocardiales</taxon>
        <taxon>Pseudonocardiaceae</taxon>
        <taxon>Saccharothrix</taxon>
    </lineage>
</organism>
<dbReference type="AlphaFoldDB" id="A0A918AM45"/>
<comment type="caution">
    <text evidence="1">The sequence shown here is derived from an EMBL/GenBank/DDBJ whole genome shotgun (WGS) entry which is preliminary data.</text>
</comment>
<dbReference type="RefSeq" id="WP_189224352.1">
    <property type="nucleotide sequence ID" value="NZ_BMRG01000006.1"/>
</dbReference>
<gene>
    <name evidence="1" type="ORF">GCM10010185_35100</name>
</gene>
<dbReference type="Proteomes" id="UP000639606">
    <property type="component" value="Unassembled WGS sequence"/>
</dbReference>
<dbReference type="EMBL" id="BMRG01000006">
    <property type="protein sequence ID" value="GGP59697.1"/>
    <property type="molecule type" value="Genomic_DNA"/>
</dbReference>